<accession>A0A7R9PWG0</accession>
<reference evidence="1" key="1">
    <citation type="submission" date="2020-11" db="EMBL/GenBank/DDBJ databases">
        <authorList>
            <person name="Tran Van P."/>
        </authorList>
    </citation>
    <scope>NUCLEOTIDE SEQUENCE</scope>
</reference>
<dbReference type="EMBL" id="CAJPIZ010001097">
    <property type="protein sequence ID" value="CAG2102863.1"/>
    <property type="molecule type" value="Genomic_DNA"/>
</dbReference>
<proteinExistence type="predicted"/>
<organism evidence="1">
    <name type="scientific">Medioppia subpectinata</name>
    <dbReference type="NCBI Taxonomy" id="1979941"/>
    <lineage>
        <taxon>Eukaryota</taxon>
        <taxon>Metazoa</taxon>
        <taxon>Ecdysozoa</taxon>
        <taxon>Arthropoda</taxon>
        <taxon>Chelicerata</taxon>
        <taxon>Arachnida</taxon>
        <taxon>Acari</taxon>
        <taxon>Acariformes</taxon>
        <taxon>Sarcoptiformes</taxon>
        <taxon>Oribatida</taxon>
        <taxon>Brachypylina</taxon>
        <taxon>Oppioidea</taxon>
        <taxon>Oppiidae</taxon>
        <taxon>Medioppia</taxon>
    </lineage>
</organism>
<dbReference type="AlphaFoldDB" id="A0A7R9PWG0"/>
<dbReference type="Proteomes" id="UP000759131">
    <property type="component" value="Unassembled WGS sequence"/>
</dbReference>
<keyword evidence="2" id="KW-1185">Reference proteome</keyword>
<evidence type="ECO:0000313" key="1">
    <source>
        <dbReference type="EMBL" id="CAD7622433.1"/>
    </source>
</evidence>
<name>A0A7R9PWG0_9ACAR</name>
<protein>
    <submittedName>
        <fullName evidence="1">Uncharacterized protein</fullName>
    </submittedName>
</protein>
<dbReference type="EMBL" id="OC855672">
    <property type="protein sequence ID" value="CAD7622433.1"/>
    <property type="molecule type" value="Genomic_DNA"/>
</dbReference>
<sequence>MIAFYVLLKADCRHPLPTDYKQTLRRLDVDLREFLVKDRRNRNHTEIILASSPFVRTTVDLSRRVKCEPNAESGLTGLSENLIGAPIELTCNGYYQQHMPTPYEYIAHFHGQQEAMVLAQSNQYMSFNNGNIMEVHTGRITEGKCKGDDLYVQTVYTNDNPLACIDGLVINQIANGANLDKRGIMDIGKSWWDTWCNFDKPAPVQIPTQNEPKMVLIGVTPFVNTTVAESRMAECGQMGDSRDTIYIGEELTDIPLALTCNGYFHQRIPYNYTLYVKSDHGDTTEVLGMADSQQTMIIVNGRCKGDFLYVHTVYANLDPKACVETPIRSQRITQMDVKIFGNKCGTTCSLLPHERFNSFVTYNPGYSNSGRE</sequence>
<evidence type="ECO:0000313" key="2">
    <source>
        <dbReference type="Proteomes" id="UP000759131"/>
    </source>
</evidence>
<gene>
    <name evidence="1" type="ORF">OSB1V03_LOCUS2896</name>
</gene>